<evidence type="ECO:0000313" key="4">
    <source>
        <dbReference type="EMBL" id="QBQ75542.1"/>
    </source>
</evidence>
<feature type="coiled-coil region" evidence="1">
    <location>
        <begin position="227"/>
        <end position="254"/>
    </location>
</feature>
<accession>A0A1D7S9N3</accession>
<reference evidence="5 6" key="1">
    <citation type="journal article" date="2016" name="Environ. Microbiol.">
        <title>Genomic diversification of marine cyanophages into stable ecotypes.</title>
        <authorList>
            <person name="Marston M.F."/>
            <person name="Martiny J.B."/>
        </authorList>
    </citation>
    <scope>NUCLEOTIDE SEQUENCE [LARGE SCALE GENOMIC DNA]</scope>
    <source>
        <strain evidence="2">RW_01_0212_WH8101</strain>
        <strain evidence="3">RW_22_0300</strain>
    </source>
</reference>
<evidence type="ECO:0000313" key="6">
    <source>
        <dbReference type="Proteomes" id="UP000226351"/>
    </source>
</evidence>
<reference evidence="4 7" key="2">
    <citation type="submission" date="2019-02" db="EMBL/GenBank/DDBJ databases">
        <title>Diversity in Cyanophage Genomes from Southern New England Coastal Waters.</title>
        <authorList>
            <person name="Marston M.F."/>
        </authorList>
    </citation>
    <scope>NUCLEOTIDE SEQUENCE [LARGE SCALE GENOMIC DNA]</scope>
    <source>
        <strain evidence="4">RW_03_0617</strain>
    </source>
</reference>
<keyword evidence="6" id="KW-1185">Reference proteome</keyword>
<sequence length="332" mass="37693">MTVKRSDGTIVPHMPIKESGDINSYWMPYDEFADLPEVFCQRNTEGRLSKAQKHLATLIPEHCVVFVAKLTEPGEVYGKKYPAGYRWRIDSNTRALNWARAGSDAIPKDLFVIEYSFDDPDRIRKSYNTFDSPDSVERNQEKLYGILSGMYRYTPQSSKLTKGQIISALNKASYFYYPDTWNQNSVKASELPGQVGAFLEEIKTLDTVMKDAASWDQALVCAGLMALKKYGCNNDKLMEALQDINDKAANTKGKDWDGVSHIVDEWKTNKVFSDKGTSGDLLNRTVSYCCYWIDKYMKDETASKLGKGWDKVAFKYKDQTVTSLNRLFAIAP</sequence>
<dbReference type="Proteomes" id="UP000225361">
    <property type="component" value="Segment"/>
</dbReference>
<evidence type="ECO:0000313" key="3">
    <source>
        <dbReference type="EMBL" id="AOO11247.1"/>
    </source>
</evidence>
<dbReference type="EMBL" id="KX349285">
    <property type="protein sequence ID" value="AOO10362.1"/>
    <property type="molecule type" value="Genomic_DNA"/>
</dbReference>
<dbReference type="EMBL" id="MK493323">
    <property type="protein sequence ID" value="QBQ75542.1"/>
    <property type="molecule type" value="Genomic_DNA"/>
</dbReference>
<dbReference type="Proteomes" id="UP000301580">
    <property type="component" value="Segment"/>
</dbReference>
<dbReference type="Proteomes" id="UP000226351">
    <property type="component" value="Segment"/>
</dbReference>
<protein>
    <submittedName>
        <fullName evidence="2">Uncharacterized protein</fullName>
    </submittedName>
</protein>
<keyword evidence="1" id="KW-0175">Coiled coil</keyword>
<evidence type="ECO:0000256" key="1">
    <source>
        <dbReference type="SAM" id="Coils"/>
    </source>
</evidence>
<gene>
    <name evidence="2" type="ORF">RW01021201_216</name>
    <name evidence="4" type="ORF">RW030617_216</name>
    <name evidence="3" type="ORF">RW220300_218</name>
</gene>
<evidence type="ECO:0000313" key="2">
    <source>
        <dbReference type="EMBL" id="AOO10362.1"/>
    </source>
</evidence>
<evidence type="ECO:0000313" key="5">
    <source>
        <dbReference type="Proteomes" id="UP000225361"/>
    </source>
</evidence>
<evidence type="ECO:0000313" key="7">
    <source>
        <dbReference type="Proteomes" id="UP000301580"/>
    </source>
</evidence>
<dbReference type="EMBL" id="KX349289">
    <property type="protein sequence ID" value="AOO11247.1"/>
    <property type="molecule type" value="Genomic_DNA"/>
</dbReference>
<name>A0A1D7S9N3_9CAUD</name>
<organism evidence="2 5">
    <name type="scientific">Synechococcus phage S-RIM8</name>
    <dbReference type="NCBI Taxonomy" id="756278"/>
    <lineage>
        <taxon>Viruses</taxon>
        <taxon>Duplodnaviria</taxon>
        <taxon>Heunggongvirae</taxon>
        <taxon>Uroviricota</taxon>
        <taxon>Caudoviricetes</taxon>
        <taxon>Pantevenvirales</taxon>
        <taxon>Kyanoviridae</taxon>
        <taxon>Neptunevirus</taxon>
        <taxon>Neptunevirus srim18</taxon>
    </lineage>
</organism>
<proteinExistence type="predicted"/>